<feature type="domain" description="Transcriptional regulator LacI/GalR-like sensor" evidence="4">
    <location>
        <begin position="1"/>
        <end position="152"/>
    </location>
</feature>
<evidence type="ECO:0000313" key="5">
    <source>
        <dbReference type="EMBL" id="GAG12239.1"/>
    </source>
</evidence>
<protein>
    <recommendedName>
        <fullName evidence="4">Transcriptional regulator LacI/GalR-like sensor domain-containing protein</fullName>
    </recommendedName>
</protein>
<dbReference type="GO" id="GO:0003700">
    <property type="term" value="F:DNA-binding transcription factor activity"/>
    <property type="evidence" value="ECO:0007669"/>
    <property type="project" value="TreeGrafter"/>
</dbReference>
<gene>
    <name evidence="5" type="ORF">S01H1_39353</name>
</gene>
<dbReference type="PANTHER" id="PTHR30146">
    <property type="entry name" value="LACI-RELATED TRANSCRIPTIONAL REPRESSOR"/>
    <property type="match status" value="1"/>
</dbReference>
<dbReference type="InterPro" id="IPR028082">
    <property type="entry name" value="Peripla_BP_I"/>
</dbReference>
<evidence type="ECO:0000256" key="1">
    <source>
        <dbReference type="ARBA" id="ARBA00023015"/>
    </source>
</evidence>
<comment type="caution">
    <text evidence="5">The sequence shown here is derived from an EMBL/GenBank/DDBJ whole genome shotgun (WGS) entry which is preliminary data.</text>
</comment>
<dbReference type="CDD" id="cd06267">
    <property type="entry name" value="PBP1_LacI_sugar_binding-like"/>
    <property type="match status" value="1"/>
</dbReference>
<dbReference type="GO" id="GO:0000976">
    <property type="term" value="F:transcription cis-regulatory region binding"/>
    <property type="evidence" value="ECO:0007669"/>
    <property type="project" value="TreeGrafter"/>
</dbReference>
<keyword evidence="3" id="KW-0804">Transcription</keyword>
<dbReference type="SUPFAM" id="SSF53822">
    <property type="entry name" value="Periplasmic binding protein-like I"/>
    <property type="match status" value="1"/>
</dbReference>
<dbReference type="EMBL" id="BARS01024829">
    <property type="protein sequence ID" value="GAG12239.1"/>
    <property type="molecule type" value="Genomic_DNA"/>
</dbReference>
<name>X0V2B0_9ZZZZ</name>
<proteinExistence type="predicted"/>
<feature type="non-terminal residue" evidence="5">
    <location>
        <position position="1"/>
    </location>
</feature>
<dbReference type="Pfam" id="PF13377">
    <property type="entry name" value="Peripla_BP_3"/>
    <property type="match status" value="1"/>
</dbReference>
<keyword evidence="1" id="KW-0805">Transcription regulation</keyword>
<organism evidence="5">
    <name type="scientific">marine sediment metagenome</name>
    <dbReference type="NCBI Taxonomy" id="412755"/>
    <lineage>
        <taxon>unclassified sequences</taxon>
        <taxon>metagenomes</taxon>
        <taxon>ecological metagenomes</taxon>
    </lineage>
</organism>
<dbReference type="PANTHER" id="PTHR30146:SF109">
    <property type="entry name" value="HTH-TYPE TRANSCRIPTIONAL REGULATOR GALS"/>
    <property type="match status" value="1"/>
</dbReference>
<dbReference type="Gene3D" id="3.40.50.2300">
    <property type="match status" value="2"/>
</dbReference>
<dbReference type="InterPro" id="IPR046335">
    <property type="entry name" value="LacI/GalR-like_sensor"/>
</dbReference>
<evidence type="ECO:0000256" key="3">
    <source>
        <dbReference type="ARBA" id="ARBA00023163"/>
    </source>
</evidence>
<keyword evidence="2" id="KW-0238">DNA-binding</keyword>
<accession>X0V2B0</accession>
<evidence type="ECO:0000259" key="4">
    <source>
        <dbReference type="Pfam" id="PF13377"/>
    </source>
</evidence>
<evidence type="ECO:0000256" key="2">
    <source>
        <dbReference type="ARBA" id="ARBA00023125"/>
    </source>
</evidence>
<reference evidence="5" key="1">
    <citation type="journal article" date="2014" name="Front. Microbiol.">
        <title>High frequency of phylogenetically diverse reductive dehalogenase-homologous genes in deep subseafloor sedimentary metagenomes.</title>
        <authorList>
            <person name="Kawai M."/>
            <person name="Futagami T."/>
            <person name="Toyoda A."/>
            <person name="Takaki Y."/>
            <person name="Nishi S."/>
            <person name="Hori S."/>
            <person name="Arai W."/>
            <person name="Tsubouchi T."/>
            <person name="Morono Y."/>
            <person name="Uchiyama I."/>
            <person name="Ito T."/>
            <person name="Fujiyama A."/>
            <person name="Inagaki F."/>
            <person name="Takami H."/>
        </authorList>
    </citation>
    <scope>NUCLEOTIDE SEQUENCE</scope>
    <source>
        <strain evidence="5">Expedition CK06-06</strain>
    </source>
</reference>
<dbReference type="AlphaFoldDB" id="X0V2B0"/>
<sequence length="159" mass="17090">HREVFYLGPSGRDARTEGFARAFRDRKLRPPEAWAPGNYRFSTADGRRAARDLLARRPGATAAFACSDRFAYGVLAELAARGVDVPGKISVIGFDDRSPSQFVSPPLSTVAHPHEEVGKLAAEVLLGKIGGTVKPGEGSRTAVPRFVERESTRALAGSE</sequence>